<dbReference type="EC" id="6.3.2.4" evidence="5 14"/>
<keyword evidence="7 14" id="KW-0436">Ligase</keyword>
<accession>A0ABU1ALE3</accession>
<dbReference type="InterPro" id="IPR011761">
    <property type="entry name" value="ATP-grasp"/>
</dbReference>
<dbReference type="Pfam" id="PF01820">
    <property type="entry name" value="Dala_Dala_lig_N"/>
    <property type="match status" value="1"/>
</dbReference>
<dbReference type="EMBL" id="JARXIC010000027">
    <property type="protein sequence ID" value="MDQ8195601.1"/>
    <property type="molecule type" value="Genomic_DNA"/>
</dbReference>
<keyword evidence="8 15" id="KW-0547">Nucleotide-binding</keyword>
<evidence type="ECO:0000256" key="13">
    <source>
        <dbReference type="ARBA" id="ARBA00047614"/>
    </source>
</evidence>
<keyword evidence="12 14" id="KW-0961">Cell wall biogenesis/degradation</keyword>
<dbReference type="GO" id="GO:0008716">
    <property type="term" value="F:D-alanine-D-alanine ligase activity"/>
    <property type="evidence" value="ECO:0007669"/>
    <property type="project" value="UniProtKB-EC"/>
</dbReference>
<evidence type="ECO:0000256" key="10">
    <source>
        <dbReference type="ARBA" id="ARBA00022960"/>
    </source>
</evidence>
<comment type="similarity">
    <text evidence="4 14">Belongs to the D-alanine--D-alanine ligase family.</text>
</comment>
<keyword evidence="10 14" id="KW-0133">Cell shape</keyword>
<comment type="pathway">
    <text evidence="14">Cell wall biogenesis; peptidoglycan biosynthesis.</text>
</comment>
<dbReference type="InterPro" id="IPR005905">
    <property type="entry name" value="D_ala_D_ala"/>
</dbReference>
<dbReference type="SUPFAM" id="SSF52440">
    <property type="entry name" value="PreATP-grasp domain"/>
    <property type="match status" value="1"/>
</dbReference>
<dbReference type="Gene3D" id="3.30.1490.20">
    <property type="entry name" value="ATP-grasp fold, A domain"/>
    <property type="match status" value="1"/>
</dbReference>
<evidence type="ECO:0000259" key="16">
    <source>
        <dbReference type="PROSITE" id="PS50975"/>
    </source>
</evidence>
<dbReference type="HAMAP" id="MF_00047">
    <property type="entry name" value="Dala_Dala_lig"/>
    <property type="match status" value="1"/>
</dbReference>
<evidence type="ECO:0000256" key="6">
    <source>
        <dbReference type="ARBA" id="ARBA00022490"/>
    </source>
</evidence>
<sequence length="308" mass="32704">MIQSPKVIVLYGGVGSEREVSLKSGEAVARALSAGFAVEAWVLDEASLPTALRAEQHIVFPALHGSFGEDGQLQALLEAAGIHYCGSDARSSRLCMDKAATKAIARDLQIAVPAAMTFDGSAAPLADTVIERLGASLVIKPSDQGSSVGLHFTEHRSALGVTLAGIRSGNWLIEQRIQGRELTVGVLQGAAMGIVEIVSQSGVYDYQAKYTPGTTSYHYPAELPPAVEAQIKAQAEQLFEACDCRDFARIDFLLADTCPYFLEINTLPGLTATSLLPKSASCIGYDFEQLAAALVAPAFERFRAGGER</sequence>
<proteinExistence type="inferred from homology"/>
<evidence type="ECO:0000313" key="17">
    <source>
        <dbReference type="EMBL" id="MDQ8195601.1"/>
    </source>
</evidence>
<reference evidence="17 18" key="1">
    <citation type="submission" date="2023-04" db="EMBL/GenBank/DDBJ databases">
        <title>A novel bacteria isolated from coastal sediment.</title>
        <authorList>
            <person name="Liu X.-J."/>
            <person name="Du Z.-J."/>
        </authorList>
    </citation>
    <scope>NUCLEOTIDE SEQUENCE [LARGE SCALE GENOMIC DNA]</scope>
    <source>
        <strain evidence="17 18">SDUM461004</strain>
    </source>
</reference>
<dbReference type="PROSITE" id="PS00843">
    <property type="entry name" value="DALA_DALA_LIGASE_1"/>
    <property type="match status" value="1"/>
</dbReference>
<evidence type="ECO:0000313" key="18">
    <source>
        <dbReference type="Proteomes" id="UP001243717"/>
    </source>
</evidence>
<comment type="cofactor">
    <cofactor evidence="2">
        <name>Mg(2+)</name>
        <dbReference type="ChEBI" id="CHEBI:18420"/>
    </cofactor>
</comment>
<dbReference type="InterPro" id="IPR000291">
    <property type="entry name" value="D-Ala_lig_Van_CS"/>
</dbReference>
<dbReference type="PROSITE" id="PS50975">
    <property type="entry name" value="ATP_GRASP"/>
    <property type="match status" value="1"/>
</dbReference>
<evidence type="ECO:0000256" key="7">
    <source>
        <dbReference type="ARBA" id="ARBA00022598"/>
    </source>
</evidence>
<comment type="caution">
    <text evidence="17">The sequence shown here is derived from an EMBL/GenBank/DDBJ whole genome shotgun (WGS) entry which is preliminary data.</text>
</comment>
<keyword evidence="11 14" id="KW-0573">Peptidoglycan synthesis</keyword>
<organism evidence="17 18">
    <name type="scientific">Thalassobacterium sedimentorum</name>
    <dbReference type="NCBI Taxonomy" id="3041258"/>
    <lineage>
        <taxon>Bacteria</taxon>
        <taxon>Pseudomonadati</taxon>
        <taxon>Verrucomicrobiota</taxon>
        <taxon>Opitutia</taxon>
        <taxon>Puniceicoccales</taxon>
        <taxon>Coraliomargaritaceae</taxon>
        <taxon>Thalassobacterium</taxon>
    </lineage>
</organism>
<feature type="domain" description="ATP-grasp" evidence="16">
    <location>
        <begin position="102"/>
        <end position="296"/>
    </location>
</feature>
<evidence type="ECO:0000256" key="11">
    <source>
        <dbReference type="ARBA" id="ARBA00022984"/>
    </source>
</evidence>
<comment type="cofactor">
    <cofactor evidence="1">
        <name>Mn(2+)</name>
        <dbReference type="ChEBI" id="CHEBI:29035"/>
    </cofactor>
</comment>
<keyword evidence="6 14" id="KW-0963">Cytoplasm</keyword>
<dbReference type="NCBIfam" id="TIGR01205">
    <property type="entry name" value="D_ala_D_alaTIGR"/>
    <property type="match status" value="1"/>
</dbReference>
<evidence type="ECO:0000256" key="1">
    <source>
        <dbReference type="ARBA" id="ARBA00001936"/>
    </source>
</evidence>
<comment type="catalytic activity">
    <reaction evidence="13 14">
        <text>2 D-alanine + ATP = D-alanyl-D-alanine + ADP + phosphate + H(+)</text>
        <dbReference type="Rhea" id="RHEA:11224"/>
        <dbReference type="ChEBI" id="CHEBI:15378"/>
        <dbReference type="ChEBI" id="CHEBI:30616"/>
        <dbReference type="ChEBI" id="CHEBI:43474"/>
        <dbReference type="ChEBI" id="CHEBI:57416"/>
        <dbReference type="ChEBI" id="CHEBI:57822"/>
        <dbReference type="ChEBI" id="CHEBI:456216"/>
        <dbReference type="EC" id="6.3.2.4"/>
    </reaction>
</comment>
<evidence type="ECO:0000256" key="12">
    <source>
        <dbReference type="ARBA" id="ARBA00023316"/>
    </source>
</evidence>
<evidence type="ECO:0000256" key="4">
    <source>
        <dbReference type="ARBA" id="ARBA00010871"/>
    </source>
</evidence>
<comment type="function">
    <text evidence="14">Cell wall formation.</text>
</comment>
<dbReference type="Gene3D" id="3.40.50.20">
    <property type="match status" value="1"/>
</dbReference>
<keyword evidence="18" id="KW-1185">Reference proteome</keyword>
<dbReference type="InterPro" id="IPR011127">
    <property type="entry name" value="Dala_Dala_lig_N"/>
</dbReference>
<name>A0ABU1ALE3_9BACT</name>
<gene>
    <name evidence="14" type="primary">ddl</name>
    <name evidence="17" type="ORF">QEH59_14300</name>
</gene>
<evidence type="ECO:0000256" key="5">
    <source>
        <dbReference type="ARBA" id="ARBA00012216"/>
    </source>
</evidence>
<comment type="subcellular location">
    <subcellularLocation>
        <location evidence="3 14">Cytoplasm</location>
    </subcellularLocation>
</comment>
<dbReference type="InterPro" id="IPR016185">
    <property type="entry name" value="PreATP-grasp_dom_sf"/>
</dbReference>
<evidence type="ECO:0000256" key="2">
    <source>
        <dbReference type="ARBA" id="ARBA00001946"/>
    </source>
</evidence>
<evidence type="ECO:0000256" key="9">
    <source>
        <dbReference type="ARBA" id="ARBA00022840"/>
    </source>
</evidence>
<evidence type="ECO:0000256" key="8">
    <source>
        <dbReference type="ARBA" id="ARBA00022741"/>
    </source>
</evidence>
<dbReference type="Pfam" id="PF07478">
    <property type="entry name" value="Dala_Dala_lig_C"/>
    <property type="match status" value="1"/>
</dbReference>
<dbReference type="NCBIfam" id="NF002378">
    <property type="entry name" value="PRK01372.1"/>
    <property type="match status" value="1"/>
</dbReference>
<evidence type="ECO:0000256" key="15">
    <source>
        <dbReference type="PROSITE-ProRule" id="PRU00409"/>
    </source>
</evidence>
<dbReference type="SUPFAM" id="SSF56059">
    <property type="entry name" value="Glutathione synthetase ATP-binding domain-like"/>
    <property type="match status" value="1"/>
</dbReference>
<dbReference type="PIRSF" id="PIRSF039102">
    <property type="entry name" value="Ddl/VanB"/>
    <property type="match status" value="1"/>
</dbReference>
<protein>
    <recommendedName>
        <fullName evidence="5 14">D-alanine--D-alanine ligase</fullName>
        <ecNumber evidence="5 14">6.3.2.4</ecNumber>
    </recommendedName>
    <alternativeName>
        <fullName evidence="14">D-Ala-D-Ala ligase</fullName>
    </alternativeName>
    <alternativeName>
        <fullName evidence="14">D-alanylalanine synthetase</fullName>
    </alternativeName>
</protein>
<dbReference type="PANTHER" id="PTHR23132:SF23">
    <property type="entry name" value="D-ALANINE--D-ALANINE LIGASE B"/>
    <property type="match status" value="1"/>
</dbReference>
<dbReference type="InterPro" id="IPR011095">
    <property type="entry name" value="Dala_Dala_lig_C"/>
</dbReference>
<evidence type="ECO:0000256" key="14">
    <source>
        <dbReference type="HAMAP-Rule" id="MF_00047"/>
    </source>
</evidence>
<evidence type="ECO:0000256" key="3">
    <source>
        <dbReference type="ARBA" id="ARBA00004496"/>
    </source>
</evidence>
<dbReference type="PANTHER" id="PTHR23132">
    <property type="entry name" value="D-ALANINE--D-ALANINE LIGASE"/>
    <property type="match status" value="1"/>
</dbReference>
<dbReference type="RefSeq" id="WP_308986051.1">
    <property type="nucleotide sequence ID" value="NZ_JARXIC010000027.1"/>
</dbReference>
<dbReference type="InterPro" id="IPR013815">
    <property type="entry name" value="ATP_grasp_subdomain_1"/>
</dbReference>
<keyword evidence="9 15" id="KW-0067">ATP-binding</keyword>
<dbReference type="Proteomes" id="UP001243717">
    <property type="component" value="Unassembled WGS sequence"/>
</dbReference>
<dbReference type="Gene3D" id="3.30.470.20">
    <property type="entry name" value="ATP-grasp fold, B domain"/>
    <property type="match status" value="1"/>
</dbReference>